<evidence type="ECO:0000313" key="19">
    <source>
        <dbReference type="Proteomes" id="UP000770717"/>
    </source>
</evidence>
<evidence type="ECO:0000256" key="15">
    <source>
        <dbReference type="ARBA" id="ARBA00080646"/>
    </source>
</evidence>
<evidence type="ECO:0000256" key="3">
    <source>
        <dbReference type="ARBA" id="ARBA00004240"/>
    </source>
</evidence>
<proteinExistence type="inferred from homology"/>
<dbReference type="GO" id="GO:0005886">
    <property type="term" value="C:plasma membrane"/>
    <property type="evidence" value="ECO:0007669"/>
    <property type="project" value="UniProtKB-SubCell"/>
</dbReference>
<dbReference type="SUPFAM" id="SSF49468">
    <property type="entry name" value="VHL"/>
    <property type="match status" value="1"/>
</dbReference>
<dbReference type="EMBL" id="WNTK01000700">
    <property type="protein sequence ID" value="KAG9468880.1"/>
    <property type="molecule type" value="Genomic_DNA"/>
</dbReference>
<keyword evidence="7" id="KW-1003">Cell membrane</keyword>
<dbReference type="InterPro" id="IPR024053">
    <property type="entry name" value="VHL_beta_dom"/>
</dbReference>
<evidence type="ECO:0000256" key="10">
    <source>
        <dbReference type="ARBA" id="ARBA00022824"/>
    </source>
</evidence>
<comment type="subcellular location">
    <subcellularLocation>
        <location evidence="2">Cell membrane</location>
        <topology evidence="2">Peripheral membrane protein</topology>
    </subcellularLocation>
    <subcellularLocation>
        <location evidence="4">Cytoplasm</location>
    </subcellularLocation>
    <subcellularLocation>
        <location evidence="3">Endoplasmic reticulum</location>
    </subcellularLocation>
    <subcellularLocation>
        <location evidence="1">Nucleus</location>
    </subcellularLocation>
</comment>
<dbReference type="InterPro" id="IPR022772">
    <property type="entry name" value="VHL_tumour_suppress_b/a_dom"/>
</dbReference>
<dbReference type="FunFam" id="2.60.40.780:FF:000001">
    <property type="entry name" value="von Hippel-Lindau disease tumor suppressor"/>
    <property type="match status" value="1"/>
</dbReference>
<comment type="pathway">
    <text evidence="5">Protein modification; protein ubiquitination.</text>
</comment>
<protein>
    <recommendedName>
        <fullName evidence="14">von Hippel-Lindau disease tumor suppressor</fullName>
    </recommendedName>
    <alternativeName>
        <fullName evidence="15">pVHL</fullName>
    </alternativeName>
</protein>
<evidence type="ECO:0000256" key="14">
    <source>
        <dbReference type="ARBA" id="ARBA00072532"/>
    </source>
</evidence>
<dbReference type="GO" id="GO:0005634">
    <property type="term" value="C:nucleus"/>
    <property type="evidence" value="ECO:0007669"/>
    <property type="project" value="UniProtKB-SubCell"/>
</dbReference>
<evidence type="ECO:0000256" key="1">
    <source>
        <dbReference type="ARBA" id="ARBA00004123"/>
    </source>
</evidence>
<feature type="domain" description="von Hippel-Lindau disease tumour suppressor alpha" evidence="17">
    <location>
        <begin position="106"/>
        <end position="152"/>
    </location>
</feature>
<dbReference type="GO" id="GO:0010468">
    <property type="term" value="P:regulation of gene expression"/>
    <property type="evidence" value="ECO:0007669"/>
    <property type="project" value="UniProtKB-ARBA"/>
</dbReference>
<comment type="function">
    <text evidence="13">Involved in the ubiquitination and subsequent proteasomal degradation via the von Hippel-Lindau ubiquitination complex. Seems to act as a target recruitment subunit in the E3 ubiquitin ligase complex and recruits hydroxylated hypoxia-inducible factor (HIF) under normoxic conditions. Involved in transcriptional repression through interaction with HIF1A, HIF1AN and histone deacetylases. Ubiquitinates, in an oxygen-responsive manner, ADRB2. Acts as a negative regulator of mTORC1 by promoting ubiquitination and degradation of RPTOR.</text>
</comment>
<dbReference type="Pfam" id="PF01847">
    <property type="entry name" value="VHL"/>
    <property type="match status" value="1"/>
</dbReference>
<evidence type="ECO:0000256" key="4">
    <source>
        <dbReference type="ARBA" id="ARBA00004496"/>
    </source>
</evidence>
<comment type="caution">
    <text evidence="18">The sequence shown here is derived from an EMBL/GenBank/DDBJ whole genome shotgun (WGS) entry which is preliminary data.</text>
</comment>
<feature type="domain" description="von Hippel-Lindau disease tumour suppressor beta" evidence="16">
    <location>
        <begin position="14"/>
        <end position="94"/>
    </location>
</feature>
<name>A0A8J6EGX7_ELECQ</name>
<dbReference type="GO" id="GO:0005783">
    <property type="term" value="C:endoplasmic reticulum"/>
    <property type="evidence" value="ECO:0007669"/>
    <property type="project" value="UniProtKB-SubCell"/>
</dbReference>
<comment type="similarity">
    <text evidence="6">Belongs to the VHL family.</text>
</comment>
<sequence length="163" mass="18664">MMPQQMQNDLPRLMSIKSRVLVAVVFCNRSPRTVQPIWVNFKGDPQPYPALPPGTGRKMNTYLGHIWLFREVGTDVALAVNKDEMYLASQSRNGQPAILNISLPVFSLKDRCLQVVRSLVKPEDYRNLEIVASLYDDLDDRPNIEKDLRRLAIHIYRSPAENS</sequence>
<evidence type="ECO:0000256" key="2">
    <source>
        <dbReference type="ARBA" id="ARBA00004202"/>
    </source>
</evidence>
<keyword evidence="11" id="KW-0472">Membrane</keyword>
<evidence type="ECO:0000259" key="17">
    <source>
        <dbReference type="Pfam" id="PF17211"/>
    </source>
</evidence>
<keyword evidence="9" id="KW-0833">Ubl conjugation pathway</keyword>
<evidence type="ECO:0000256" key="13">
    <source>
        <dbReference type="ARBA" id="ARBA00059036"/>
    </source>
</evidence>
<keyword evidence="8" id="KW-0963">Cytoplasm</keyword>
<evidence type="ECO:0000256" key="6">
    <source>
        <dbReference type="ARBA" id="ARBA00010057"/>
    </source>
</evidence>
<dbReference type="AlphaFoldDB" id="A0A8J6EGX7"/>
<keyword evidence="12" id="KW-0539">Nucleus</keyword>
<dbReference type="InterPro" id="IPR024048">
    <property type="entry name" value="VHL_alpha_dom"/>
</dbReference>
<evidence type="ECO:0000256" key="8">
    <source>
        <dbReference type="ARBA" id="ARBA00022490"/>
    </source>
</evidence>
<gene>
    <name evidence="18" type="ORF">GDO78_021749</name>
</gene>
<evidence type="ECO:0000259" key="16">
    <source>
        <dbReference type="Pfam" id="PF01847"/>
    </source>
</evidence>
<evidence type="ECO:0000256" key="9">
    <source>
        <dbReference type="ARBA" id="ARBA00022786"/>
    </source>
</evidence>
<dbReference type="FunFam" id="1.10.750.10:FF:000001">
    <property type="entry name" value="von Hippel-Lindau disease tumor suppressor"/>
    <property type="match status" value="1"/>
</dbReference>
<keyword evidence="19" id="KW-1185">Reference proteome</keyword>
<dbReference type="Gene3D" id="2.60.40.780">
    <property type="entry name" value="von Hippel-Lindau disease tumour suppressor, beta domain"/>
    <property type="match status" value="1"/>
</dbReference>
<dbReference type="InterPro" id="IPR037139">
    <property type="entry name" value="VHL_alpha_dom_sf"/>
</dbReference>
<evidence type="ECO:0000256" key="7">
    <source>
        <dbReference type="ARBA" id="ARBA00022475"/>
    </source>
</evidence>
<dbReference type="OrthoDB" id="413400at2759"/>
<dbReference type="Gene3D" id="1.10.750.10">
    <property type="entry name" value="von Hippel-Lindau disease tumour suppressor, alpha domain"/>
    <property type="match status" value="1"/>
</dbReference>
<dbReference type="CDD" id="cd05468">
    <property type="entry name" value="pVHL"/>
    <property type="match status" value="1"/>
</dbReference>
<evidence type="ECO:0000313" key="18">
    <source>
        <dbReference type="EMBL" id="KAG9468880.1"/>
    </source>
</evidence>
<dbReference type="GO" id="GO:0001666">
    <property type="term" value="P:response to hypoxia"/>
    <property type="evidence" value="ECO:0007669"/>
    <property type="project" value="UniProtKB-ARBA"/>
</dbReference>
<dbReference type="Proteomes" id="UP000770717">
    <property type="component" value="Unassembled WGS sequence"/>
</dbReference>
<dbReference type="InterPro" id="IPR036208">
    <property type="entry name" value="VHL_sf"/>
</dbReference>
<evidence type="ECO:0000256" key="11">
    <source>
        <dbReference type="ARBA" id="ARBA00023136"/>
    </source>
</evidence>
<evidence type="ECO:0000256" key="12">
    <source>
        <dbReference type="ARBA" id="ARBA00023242"/>
    </source>
</evidence>
<evidence type="ECO:0000256" key="5">
    <source>
        <dbReference type="ARBA" id="ARBA00004906"/>
    </source>
</evidence>
<dbReference type="Pfam" id="PF17211">
    <property type="entry name" value="VHL_C"/>
    <property type="match status" value="1"/>
</dbReference>
<accession>A0A8J6EGX7</accession>
<keyword evidence="10" id="KW-0256">Endoplasmic reticulum</keyword>
<organism evidence="18 19">
    <name type="scientific">Eleutherodactylus coqui</name>
    <name type="common">Puerto Rican coqui</name>
    <dbReference type="NCBI Taxonomy" id="57060"/>
    <lineage>
        <taxon>Eukaryota</taxon>
        <taxon>Metazoa</taxon>
        <taxon>Chordata</taxon>
        <taxon>Craniata</taxon>
        <taxon>Vertebrata</taxon>
        <taxon>Euteleostomi</taxon>
        <taxon>Amphibia</taxon>
        <taxon>Batrachia</taxon>
        <taxon>Anura</taxon>
        <taxon>Neobatrachia</taxon>
        <taxon>Hyloidea</taxon>
        <taxon>Eleutherodactylidae</taxon>
        <taxon>Eleutherodactylinae</taxon>
        <taxon>Eleutherodactylus</taxon>
        <taxon>Eleutherodactylus</taxon>
    </lineage>
</organism>
<dbReference type="InterPro" id="IPR037140">
    <property type="entry name" value="VHL_beta_dom_sf"/>
</dbReference>
<reference evidence="18" key="1">
    <citation type="thesis" date="2020" institute="ProQuest LLC" country="789 East Eisenhower Parkway, Ann Arbor, MI, USA">
        <title>Comparative Genomics and Chromosome Evolution.</title>
        <authorList>
            <person name="Mudd A.B."/>
        </authorList>
    </citation>
    <scope>NUCLEOTIDE SEQUENCE</scope>
    <source>
        <strain evidence="18">HN-11 Male</strain>
        <tissue evidence="18">Kidney and liver</tissue>
    </source>
</reference>